<reference evidence="1" key="1">
    <citation type="submission" date="2021-06" db="EMBL/GenBank/DDBJ databases">
        <authorList>
            <person name="Kallberg Y."/>
            <person name="Tangrot J."/>
            <person name="Rosling A."/>
        </authorList>
    </citation>
    <scope>NUCLEOTIDE SEQUENCE</scope>
    <source>
        <strain evidence="1">FL130A</strain>
    </source>
</reference>
<protein>
    <submittedName>
        <fullName evidence="1">66_t:CDS:1</fullName>
    </submittedName>
</protein>
<dbReference type="AlphaFoldDB" id="A0A9N9C3A0"/>
<accession>A0A9N9C3A0</accession>
<comment type="caution">
    <text evidence="1">The sequence shown here is derived from an EMBL/GenBank/DDBJ whole genome shotgun (WGS) entry which is preliminary data.</text>
</comment>
<sequence>MDLTRSRPCQALLRLTRAQNTPQIGNTTPAQNAPAIEGDLISFDKNPPTYQPREVNVPAVDPEIGPSIERNKTILIYKNIPNGLEFHDANNEETTIEAYKRINKESEAIAEKTNGQVDMPTTGALVFAERYEGEAIRYDVNSMYVYEMLKRHHGQGTLCEQRNGQNYGTHPRIKPFLLASARKEYQKL</sequence>
<evidence type="ECO:0000313" key="2">
    <source>
        <dbReference type="Proteomes" id="UP000789508"/>
    </source>
</evidence>
<dbReference type="EMBL" id="CAJVPS010003459">
    <property type="protein sequence ID" value="CAG8589250.1"/>
    <property type="molecule type" value="Genomic_DNA"/>
</dbReference>
<dbReference type="OrthoDB" id="2421655at2759"/>
<name>A0A9N9C3A0_9GLOM</name>
<dbReference type="Proteomes" id="UP000789508">
    <property type="component" value="Unassembled WGS sequence"/>
</dbReference>
<evidence type="ECO:0000313" key="1">
    <source>
        <dbReference type="EMBL" id="CAG8589250.1"/>
    </source>
</evidence>
<proteinExistence type="predicted"/>
<organism evidence="1 2">
    <name type="scientific">Ambispora leptoticha</name>
    <dbReference type="NCBI Taxonomy" id="144679"/>
    <lineage>
        <taxon>Eukaryota</taxon>
        <taxon>Fungi</taxon>
        <taxon>Fungi incertae sedis</taxon>
        <taxon>Mucoromycota</taxon>
        <taxon>Glomeromycotina</taxon>
        <taxon>Glomeromycetes</taxon>
        <taxon>Archaeosporales</taxon>
        <taxon>Ambisporaceae</taxon>
        <taxon>Ambispora</taxon>
    </lineage>
</organism>
<gene>
    <name evidence="1" type="ORF">ALEPTO_LOCUS7623</name>
</gene>
<keyword evidence="2" id="KW-1185">Reference proteome</keyword>